<keyword evidence="1" id="KW-1133">Transmembrane helix</keyword>
<reference evidence="3" key="1">
    <citation type="submission" date="2016-10" db="EMBL/GenBank/DDBJ databases">
        <authorList>
            <person name="Varghese N."/>
            <person name="Submissions S."/>
        </authorList>
    </citation>
    <scope>NUCLEOTIDE SEQUENCE [LARGE SCALE GENOMIC DNA]</scope>
    <source>
        <strain evidence="3">DSM 24450</strain>
    </source>
</reference>
<dbReference type="AlphaFoldDB" id="A0A1I6NQT9"/>
<evidence type="ECO:0000313" key="3">
    <source>
        <dbReference type="Proteomes" id="UP000199312"/>
    </source>
</evidence>
<keyword evidence="1" id="KW-0472">Membrane</keyword>
<keyword evidence="1" id="KW-0812">Transmembrane</keyword>
<keyword evidence="3" id="KW-1185">Reference proteome</keyword>
<feature type="transmembrane region" description="Helical" evidence="1">
    <location>
        <begin position="6"/>
        <end position="26"/>
    </location>
</feature>
<evidence type="ECO:0000313" key="2">
    <source>
        <dbReference type="EMBL" id="SFS30253.1"/>
    </source>
</evidence>
<gene>
    <name evidence="2" type="ORF">SAMN04488006_0410</name>
</gene>
<sequence>MKNSKLNWIFLLVIFCLIILFLYSGFKFEETLTQHMKWKSGRFEMTNISKLIGILLIMCFPTYLIIKNILKDKTDN</sequence>
<proteinExistence type="predicted"/>
<feature type="transmembrane region" description="Helical" evidence="1">
    <location>
        <begin position="47"/>
        <end position="66"/>
    </location>
</feature>
<organism evidence="2 3">
    <name type="scientific">Lutibacter maritimus</name>
    <dbReference type="NCBI Taxonomy" id="593133"/>
    <lineage>
        <taxon>Bacteria</taxon>
        <taxon>Pseudomonadati</taxon>
        <taxon>Bacteroidota</taxon>
        <taxon>Flavobacteriia</taxon>
        <taxon>Flavobacteriales</taxon>
        <taxon>Flavobacteriaceae</taxon>
        <taxon>Lutibacter</taxon>
    </lineage>
</organism>
<protein>
    <recommendedName>
        <fullName evidence="4">DUF1648 domain-containing protein</fullName>
    </recommendedName>
</protein>
<name>A0A1I6NQT9_9FLAO</name>
<accession>A0A1I6NQT9</accession>
<dbReference type="EMBL" id="FOZP01000001">
    <property type="protein sequence ID" value="SFS30253.1"/>
    <property type="molecule type" value="Genomic_DNA"/>
</dbReference>
<evidence type="ECO:0000256" key="1">
    <source>
        <dbReference type="SAM" id="Phobius"/>
    </source>
</evidence>
<evidence type="ECO:0008006" key="4">
    <source>
        <dbReference type="Google" id="ProtNLM"/>
    </source>
</evidence>
<dbReference type="Proteomes" id="UP000199312">
    <property type="component" value="Unassembled WGS sequence"/>
</dbReference>